<dbReference type="Proteomes" id="UP000199438">
    <property type="component" value="Unassembled WGS sequence"/>
</dbReference>
<proteinExistence type="predicted"/>
<keyword evidence="1" id="KW-0732">Signal</keyword>
<sequence length="168" mass="19062">MKKLYILFLLLSFLSCSNDDDNGNEDCDPEMNVGFFLENSSIAVSESDPVQYAIEDGEDLVFIYSFIGAQCDHIADDEYGENVIFQIDPEIDEFSYEDEELSEIKAHFKPVSAWISRVAIPIENGVISGERLNSTLYHVNIDVNVELGNDEIREIAYEADFQVQTLEQ</sequence>
<feature type="signal peptide" evidence="1">
    <location>
        <begin position="1"/>
        <end position="18"/>
    </location>
</feature>
<feature type="chain" id="PRO_5011652412" evidence="1">
    <location>
        <begin position="19"/>
        <end position="168"/>
    </location>
</feature>
<keyword evidence="3" id="KW-1185">Reference proteome</keyword>
<dbReference type="EMBL" id="FOKV01000007">
    <property type="protein sequence ID" value="SFC70209.1"/>
    <property type="molecule type" value="Genomic_DNA"/>
</dbReference>
<protein>
    <submittedName>
        <fullName evidence="2">Uncharacterized protein</fullName>
    </submittedName>
</protein>
<evidence type="ECO:0000313" key="2">
    <source>
        <dbReference type="EMBL" id="SFC70209.1"/>
    </source>
</evidence>
<dbReference type="RefSeq" id="WP_092543895.1">
    <property type="nucleotide sequence ID" value="NZ_FOKV01000007.1"/>
</dbReference>
<reference evidence="3" key="1">
    <citation type="submission" date="2016-10" db="EMBL/GenBank/DDBJ databases">
        <authorList>
            <person name="Varghese N."/>
            <person name="Submissions S."/>
        </authorList>
    </citation>
    <scope>NUCLEOTIDE SEQUENCE [LARGE SCALE GENOMIC DNA]</scope>
    <source>
        <strain evidence="3">DSM 24499</strain>
    </source>
</reference>
<evidence type="ECO:0000256" key="1">
    <source>
        <dbReference type="SAM" id="SignalP"/>
    </source>
</evidence>
<dbReference type="PROSITE" id="PS51257">
    <property type="entry name" value="PROKAR_LIPOPROTEIN"/>
    <property type="match status" value="1"/>
</dbReference>
<gene>
    <name evidence="2" type="ORF">SAMN04487907_107134</name>
</gene>
<accession>A0A1I1LB15</accession>
<name>A0A1I1LB15_9FLAO</name>
<dbReference type="AlphaFoldDB" id="A0A1I1LB15"/>
<evidence type="ECO:0000313" key="3">
    <source>
        <dbReference type="Proteomes" id="UP000199438"/>
    </source>
</evidence>
<dbReference type="OrthoDB" id="1432964at2"/>
<dbReference type="STRING" id="1334022.SAMN04487907_107134"/>
<organism evidence="2 3">
    <name type="scientific">Zunongwangia mangrovi</name>
    <dbReference type="NCBI Taxonomy" id="1334022"/>
    <lineage>
        <taxon>Bacteria</taxon>
        <taxon>Pseudomonadati</taxon>
        <taxon>Bacteroidota</taxon>
        <taxon>Flavobacteriia</taxon>
        <taxon>Flavobacteriales</taxon>
        <taxon>Flavobacteriaceae</taxon>
        <taxon>Zunongwangia</taxon>
    </lineage>
</organism>